<feature type="binding site" evidence="5">
    <location>
        <position position="174"/>
    </location>
    <ligand>
        <name>GTP</name>
        <dbReference type="ChEBI" id="CHEBI:37565"/>
    </ligand>
</feature>
<dbReference type="EMBL" id="CP046457">
    <property type="protein sequence ID" value="QGT99957.1"/>
    <property type="molecule type" value="Genomic_DNA"/>
</dbReference>
<keyword evidence="4" id="KW-0963">Cytoplasm</keyword>
<feature type="binding site" evidence="5">
    <location>
        <begin position="130"/>
        <end position="135"/>
    </location>
    <ligand>
        <name>GTP</name>
        <dbReference type="ChEBI" id="CHEBI:37565"/>
    </ligand>
</feature>
<dbReference type="Pfam" id="PF01926">
    <property type="entry name" value="MMR_HSR1"/>
    <property type="match status" value="1"/>
</dbReference>
<dbReference type="PANTHER" id="PTHR45782:SF4">
    <property type="entry name" value="MITOCHONDRIAL RIBOSOME-ASSOCIATED GTPASE 1"/>
    <property type="match status" value="1"/>
</dbReference>
<feature type="domain" description="CP-type G" evidence="6">
    <location>
        <begin position="14"/>
        <end position="178"/>
    </location>
</feature>
<dbReference type="PRINTS" id="PR00326">
    <property type="entry name" value="GTP1OBG"/>
</dbReference>
<comment type="subcellular location">
    <subcellularLocation>
        <location evidence="4">Cytoplasm</location>
    </subcellularLocation>
</comment>
<evidence type="ECO:0000256" key="4">
    <source>
        <dbReference type="PIRNR" id="PIRNR006230"/>
    </source>
</evidence>
<dbReference type="CDD" id="cd01856">
    <property type="entry name" value="YlqF"/>
    <property type="match status" value="1"/>
</dbReference>
<dbReference type="PROSITE" id="PS51721">
    <property type="entry name" value="G_CP"/>
    <property type="match status" value="1"/>
</dbReference>
<comment type="function">
    <text evidence="4">Required for a late step of 50S ribosomal subunit assembly. Has GTPase activity.</text>
</comment>
<dbReference type="OrthoDB" id="9779790at2"/>
<dbReference type="InterPro" id="IPR027417">
    <property type="entry name" value="P-loop_NTPase"/>
</dbReference>
<evidence type="ECO:0000313" key="8">
    <source>
        <dbReference type="Proteomes" id="UP000426444"/>
    </source>
</evidence>
<dbReference type="InterPro" id="IPR030378">
    <property type="entry name" value="G_CP_dom"/>
</dbReference>
<dbReference type="InterPro" id="IPR019991">
    <property type="entry name" value="GTP-bd_ribosome_bgen"/>
</dbReference>
<dbReference type="PIRSF" id="PIRSF006230">
    <property type="entry name" value="MG442"/>
    <property type="match status" value="1"/>
</dbReference>
<evidence type="ECO:0000256" key="2">
    <source>
        <dbReference type="ARBA" id="ARBA00022741"/>
    </source>
</evidence>
<evidence type="ECO:0000256" key="5">
    <source>
        <dbReference type="PIRSR" id="PIRSR006230-1"/>
    </source>
</evidence>
<accession>A0A6I6DFY2</accession>
<evidence type="ECO:0000259" key="6">
    <source>
        <dbReference type="PROSITE" id="PS51721"/>
    </source>
</evidence>
<evidence type="ECO:0000256" key="1">
    <source>
        <dbReference type="ARBA" id="ARBA00014898"/>
    </source>
</evidence>
<gene>
    <name evidence="7" type="ORF">SYNTR_1364</name>
</gene>
<dbReference type="GO" id="GO:0006412">
    <property type="term" value="P:translation"/>
    <property type="evidence" value="ECO:0007669"/>
    <property type="project" value="TreeGrafter"/>
</dbReference>
<dbReference type="GO" id="GO:0003924">
    <property type="term" value="F:GTPase activity"/>
    <property type="evidence" value="ECO:0007669"/>
    <property type="project" value="TreeGrafter"/>
</dbReference>
<dbReference type="RefSeq" id="WP_156203796.1">
    <property type="nucleotide sequence ID" value="NZ_CP046457.1"/>
</dbReference>
<name>A0A6I6DFY2_9FIRM</name>
<sequence length="278" mass="31846">MAINWYPGHMVKAKREIEENIKLVDIVLILVDARAPLSCRNMDLEEIAKKKKIIYVLNKKDLIKKEDTNKHLRNFKEEGFWVTAIDSIKGKGSKDVINTIKLAYKPLAEEMVKRGRRVRPARVMVVGVPNVGKSTFLNNLVGKKMAKTGAKPGLTRGKQWVRIREDIEFMDTPGLMWPKVESEEQGLKLALLSLVGENAYDNEEVAIFLVEYLKKTFSQTLKEKYKIESLDKEIGEILIEIARKRGHIYKGGDVNIQKTYQLILNDFRKGFLGKICLD</sequence>
<keyword evidence="2 4" id="KW-0547">Nucleotide-binding</keyword>
<dbReference type="GO" id="GO:0005737">
    <property type="term" value="C:cytoplasm"/>
    <property type="evidence" value="ECO:0007669"/>
    <property type="project" value="UniProtKB-SubCell"/>
</dbReference>
<dbReference type="Proteomes" id="UP000426444">
    <property type="component" value="Chromosome"/>
</dbReference>
<keyword evidence="3 4" id="KW-0342">GTP-binding</keyword>
<dbReference type="PANTHER" id="PTHR45782">
    <property type="entry name" value="MITOCHONDRIAL RIBOSOME-ASSOCIATED GTPASE 1"/>
    <property type="match status" value="1"/>
</dbReference>
<dbReference type="InterPro" id="IPR006073">
    <property type="entry name" value="GTP-bd"/>
</dbReference>
<feature type="binding site" evidence="5">
    <location>
        <begin position="58"/>
        <end position="61"/>
    </location>
    <ligand>
        <name>GTP</name>
        <dbReference type="ChEBI" id="CHEBI:37565"/>
    </ligand>
</feature>
<evidence type="ECO:0000256" key="3">
    <source>
        <dbReference type="ARBA" id="ARBA00023134"/>
    </source>
</evidence>
<dbReference type="AlphaFoldDB" id="A0A6I6DFY2"/>
<dbReference type="Gene3D" id="1.10.1580.10">
    <property type="match status" value="1"/>
</dbReference>
<dbReference type="Gene3D" id="3.40.50.300">
    <property type="entry name" value="P-loop containing nucleotide triphosphate hydrolases"/>
    <property type="match status" value="1"/>
</dbReference>
<proteinExistence type="inferred from homology"/>
<protein>
    <recommendedName>
        <fullName evidence="1 4">Ribosome biogenesis GTPase A</fullName>
    </recommendedName>
</protein>
<evidence type="ECO:0000313" key="7">
    <source>
        <dbReference type="EMBL" id="QGT99957.1"/>
    </source>
</evidence>
<dbReference type="GO" id="GO:0005525">
    <property type="term" value="F:GTP binding"/>
    <property type="evidence" value="ECO:0007669"/>
    <property type="project" value="UniProtKB-KW"/>
</dbReference>
<organism evidence="7 8">
    <name type="scientific">Candidatus Syntrophocurvum alkaliphilum</name>
    <dbReference type="NCBI Taxonomy" id="2293317"/>
    <lineage>
        <taxon>Bacteria</taxon>
        <taxon>Bacillati</taxon>
        <taxon>Bacillota</taxon>
        <taxon>Clostridia</taxon>
        <taxon>Eubacteriales</taxon>
        <taxon>Syntrophomonadaceae</taxon>
        <taxon>Candidatus Syntrophocurvum</taxon>
    </lineage>
</organism>
<dbReference type="InterPro" id="IPR016478">
    <property type="entry name" value="GTPase_MTG1"/>
</dbReference>
<dbReference type="KEGG" id="salq:SYNTR_1364"/>
<dbReference type="InterPro" id="IPR023179">
    <property type="entry name" value="GTP-bd_ortho_bundle_sf"/>
</dbReference>
<keyword evidence="8" id="KW-1185">Reference proteome</keyword>
<dbReference type="NCBIfam" id="TIGR03596">
    <property type="entry name" value="GTPase_YlqF"/>
    <property type="match status" value="1"/>
</dbReference>
<comment type="similarity">
    <text evidence="4">Belongs to the TRAFAC class YlqF/YawG GTPase family. MTG1 subfamily.</text>
</comment>
<dbReference type="SUPFAM" id="SSF52540">
    <property type="entry name" value="P-loop containing nucleoside triphosphate hydrolases"/>
    <property type="match status" value="1"/>
</dbReference>
<reference evidence="8" key="1">
    <citation type="journal article" date="2019" name="Microbiology">
        <title>Complete Genome Sequence of an Uncultured Bacterium of the Candidate Phylum Bipolaricaulota.</title>
        <authorList>
            <person name="Kadnikov V.V."/>
            <person name="Mardanov A.V."/>
            <person name="Beletsky A.V."/>
            <person name="Frank Y.A."/>
            <person name="Karnachuk O.V."/>
            <person name="Ravin N.V."/>
        </authorList>
    </citation>
    <scope>NUCLEOTIDE SEQUENCE [LARGE SCALE GENOMIC DNA]</scope>
</reference>